<name>X0W7Y6_9ZZZZ</name>
<organism evidence="2">
    <name type="scientific">marine sediment metagenome</name>
    <dbReference type="NCBI Taxonomy" id="412755"/>
    <lineage>
        <taxon>unclassified sequences</taxon>
        <taxon>metagenomes</taxon>
        <taxon>ecological metagenomes</taxon>
    </lineage>
</organism>
<sequence>MGGLEDIGAIGAAFAAGMLSFLSPCVMPLMPAYLSLISGLSVEEMQDSAGD</sequence>
<gene>
    <name evidence="2" type="ORF">S01H1_55727</name>
</gene>
<dbReference type="AlphaFoldDB" id="X0W7Y6"/>
<keyword evidence="1" id="KW-0812">Transmembrane</keyword>
<protein>
    <submittedName>
        <fullName evidence="2">Uncharacterized protein</fullName>
    </submittedName>
</protein>
<feature type="non-terminal residue" evidence="2">
    <location>
        <position position="51"/>
    </location>
</feature>
<keyword evidence="1" id="KW-0472">Membrane</keyword>
<keyword evidence="1" id="KW-1133">Transmembrane helix</keyword>
<dbReference type="EMBL" id="BARS01036238">
    <property type="protein sequence ID" value="GAG27049.1"/>
    <property type="molecule type" value="Genomic_DNA"/>
</dbReference>
<accession>X0W7Y6</accession>
<reference evidence="2" key="1">
    <citation type="journal article" date="2014" name="Front. Microbiol.">
        <title>High frequency of phylogenetically diverse reductive dehalogenase-homologous genes in deep subseafloor sedimentary metagenomes.</title>
        <authorList>
            <person name="Kawai M."/>
            <person name="Futagami T."/>
            <person name="Toyoda A."/>
            <person name="Takaki Y."/>
            <person name="Nishi S."/>
            <person name="Hori S."/>
            <person name="Arai W."/>
            <person name="Tsubouchi T."/>
            <person name="Morono Y."/>
            <person name="Uchiyama I."/>
            <person name="Ito T."/>
            <person name="Fujiyama A."/>
            <person name="Inagaki F."/>
            <person name="Takami H."/>
        </authorList>
    </citation>
    <scope>NUCLEOTIDE SEQUENCE</scope>
    <source>
        <strain evidence="2">Expedition CK06-06</strain>
    </source>
</reference>
<evidence type="ECO:0000313" key="2">
    <source>
        <dbReference type="EMBL" id="GAG27049.1"/>
    </source>
</evidence>
<evidence type="ECO:0000256" key="1">
    <source>
        <dbReference type="SAM" id="Phobius"/>
    </source>
</evidence>
<proteinExistence type="predicted"/>
<feature type="transmembrane region" description="Helical" evidence="1">
    <location>
        <begin position="7"/>
        <end position="30"/>
    </location>
</feature>
<comment type="caution">
    <text evidence="2">The sequence shown here is derived from an EMBL/GenBank/DDBJ whole genome shotgun (WGS) entry which is preliminary data.</text>
</comment>